<dbReference type="EMBL" id="MN034744">
    <property type="protein sequence ID" value="QDH89305.1"/>
    <property type="molecule type" value="Genomic_RNA"/>
</dbReference>
<gene>
    <name evidence="1" type="ORF">H2Bulk34325_000002</name>
</gene>
<protein>
    <submittedName>
        <fullName evidence="1">Uncharacterized protein</fullName>
    </submittedName>
</protein>
<organism evidence="1">
    <name type="scientific">Leviviridae sp</name>
    <dbReference type="NCBI Taxonomy" id="2027243"/>
    <lineage>
        <taxon>Viruses</taxon>
        <taxon>Riboviria</taxon>
        <taxon>Orthornavirae</taxon>
        <taxon>Lenarviricota</taxon>
        <taxon>Leviviricetes</taxon>
        <taxon>Norzivirales</taxon>
        <taxon>Fiersviridae</taxon>
    </lineage>
</organism>
<accession>A0A514D6T6</accession>
<proteinExistence type="predicted"/>
<evidence type="ECO:0000313" key="1">
    <source>
        <dbReference type="EMBL" id="QDH89305.1"/>
    </source>
</evidence>
<sequence>MAFADPQAITINAVALSLPRVASDPVGKFTTNDGNTSISVSDAYGAKRTRRSIRLDFQKVAADPLISAQNIRYSGSCYLVVDQPITGYTVAELKLQIDGFLAYLTASTGAKVTQLLGGER</sequence>
<reference evidence="1" key="1">
    <citation type="submission" date="2019-05" db="EMBL/GenBank/DDBJ databases">
        <title>Metatranscriptomic reconstruction reveals RNA viruses with the potential to shape carbon cycling in soil.</title>
        <authorList>
            <person name="Starr E.P."/>
            <person name="Nuccio E."/>
            <person name="Pett-Ridge J."/>
            <person name="Banfield J.F."/>
            <person name="Firestone M.K."/>
        </authorList>
    </citation>
    <scope>NUCLEOTIDE SEQUENCE</scope>
    <source>
        <strain evidence="1">H2_Bulk_34_325</strain>
    </source>
</reference>
<name>A0A514D6T6_9VIRU</name>